<gene>
    <name evidence="1" type="primary">yabS</name>
    <name evidence="1" type="ORF">PRECH8_17200</name>
</gene>
<reference evidence="1" key="2">
    <citation type="journal article" date="2021" name="Data Brief">
        <title>Draft genome sequence data of the facultative, thermophilic, xylanolytic bacterium Paenibacillus sp. strain DA-C8.</title>
        <authorList>
            <person name="Chhe C."/>
            <person name="Uke A."/>
            <person name="Baramee S."/>
            <person name="Ungkulpasvich U."/>
            <person name="Tachaapaikoon C."/>
            <person name="Pason P."/>
            <person name="Waeonukul R."/>
            <person name="Ratanakhanokchai K."/>
            <person name="Kosugi A."/>
        </authorList>
    </citation>
    <scope>NUCLEOTIDE SEQUENCE</scope>
    <source>
        <strain evidence="1">DA-C8</strain>
    </source>
</reference>
<proteinExistence type="predicted"/>
<reference evidence="1" key="1">
    <citation type="submission" date="2020-08" db="EMBL/GenBank/DDBJ databases">
        <authorList>
            <person name="Uke A."/>
            <person name="Chhe C."/>
            <person name="Baramee S."/>
            <person name="Kosugi A."/>
        </authorList>
    </citation>
    <scope>NUCLEOTIDE SEQUENCE</scope>
    <source>
        <strain evidence="1">DA-C8</strain>
    </source>
</reference>
<evidence type="ECO:0000313" key="1">
    <source>
        <dbReference type="EMBL" id="GFR38424.1"/>
    </source>
</evidence>
<protein>
    <recommendedName>
        <fullName evidence="3">Ca-activated chloride channel family protein</fullName>
    </recommendedName>
</protein>
<dbReference type="InterPro" id="IPR036465">
    <property type="entry name" value="vWFA_dom_sf"/>
</dbReference>
<comment type="caution">
    <text evidence="1">The sequence shown here is derived from an EMBL/GenBank/DDBJ whole genome shotgun (WGS) entry which is preliminary data.</text>
</comment>
<evidence type="ECO:0008006" key="3">
    <source>
        <dbReference type="Google" id="ProtNLM"/>
    </source>
</evidence>
<accession>A0A916QGE4</accession>
<dbReference type="AlphaFoldDB" id="A0A916QGE4"/>
<dbReference type="RefSeq" id="WP_242457496.1">
    <property type="nucleotide sequence ID" value="NZ_BMAQ01000019.1"/>
</dbReference>
<sequence length="249" mass="26680">MLKQILLITDGCSNAGLSPVVAAAHAASAGVTVNVIGVVEKGEIGRSGAAEAEAIAQAGGGMCRIVQPRELAQTVQMMTRKTVAQTIQRVVEKELQKTFAVDAVERLSPVKRAHVVKVMDDLGETVSIRVCLLIDASASMKSKRSSVEEAVHDLALSLEARAGRSEISVLTFPHADQYVDIAVPWTMRSQEIREIFGRLEMSGVTPTGPAMMAALQYITENVIEPLRDERPDAAREAGTGMGLLQDYVV</sequence>
<organism evidence="1 2">
    <name type="scientific">Insulibacter thermoxylanivorax</name>
    <dbReference type="NCBI Taxonomy" id="2749268"/>
    <lineage>
        <taxon>Bacteria</taxon>
        <taxon>Bacillati</taxon>
        <taxon>Bacillota</taxon>
        <taxon>Bacilli</taxon>
        <taxon>Bacillales</taxon>
        <taxon>Paenibacillaceae</taxon>
        <taxon>Insulibacter</taxon>
    </lineage>
</organism>
<dbReference type="EMBL" id="BMAQ01000019">
    <property type="protein sequence ID" value="GFR38424.1"/>
    <property type="molecule type" value="Genomic_DNA"/>
</dbReference>
<dbReference type="Gene3D" id="3.40.50.410">
    <property type="entry name" value="von Willebrand factor, type A domain"/>
    <property type="match status" value="1"/>
</dbReference>
<name>A0A916QGE4_9BACL</name>
<dbReference type="SUPFAM" id="SSF53300">
    <property type="entry name" value="vWA-like"/>
    <property type="match status" value="2"/>
</dbReference>
<dbReference type="CDD" id="cd00198">
    <property type="entry name" value="vWFA"/>
    <property type="match status" value="1"/>
</dbReference>
<dbReference type="Proteomes" id="UP000654993">
    <property type="component" value="Unassembled WGS sequence"/>
</dbReference>
<keyword evidence="2" id="KW-1185">Reference proteome</keyword>
<evidence type="ECO:0000313" key="2">
    <source>
        <dbReference type="Proteomes" id="UP000654993"/>
    </source>
</evidence>